<comment type="subcellular location">
    <subcellularLocation>
        <location evidence="1">Cell outer membrane</location>
    </subcellularLocation>
</comment>
<dbReference type="Pfam" id="PF13505">
    <property type="entry name" value="OMP_b-brl"/>
    <property type="match status" value="1"/>
</dbReference>
<dbReference type="RefSeq" id="WP_186914787.1">
    <property type="nucleotide sequence ID" value="NZ_JACOFZ010000001.1"/>
</dbReference>
<evidence type="ECO:0000256" key="3">
    <source>
        <dbReference type="SAM" id="SignalP"/>
    </source>
</evidence>
<proteinExistence type="predicted"/>
<feature type="domain" description="Outer membrane protein beta-barrel" evidence="4">
    <location>
        <begin position="14"/>
        <end position="206"/>
    </location>
</feature>
<reference evidence="5" key="1">
    <citation type="submission" date="2020-08" db="EMBL/GenBank/DDBJ databases">
        <title>Novel species isolated from subtropical streams in China.</title>
        <authorList>
            <person name="Lu H."/>
        </authorList>
    </citation>
    <scope>NUCLEOTIDE SEQUENCE</scope>
    <source>
        <strain evidence="5">LX22W</strain>
    </source>
</reference>
<keyword evidence="2 3" id="KW-0732">Signal</keyword>
<evidence type="ECO:0000259" key="4">
    <source>
        <dbReference type="Pfam" id="PF13505"/>
    </source>
</evidence>
<dbReference type="InterPro" id="IPR011250">
    <property type="entry name" value="OMP/PagP_B-barrel"/>
</dbReference>
<dbReference type="Gene3D" id="2.40.160.20">
    <property type="match status" value="1"/>
</dbReference>
<evidence type="ECO:0000256" key="1">
    <source>
        <dbReference type="ARBA" id="ARBA00004442"/>
    </source>
</evidence>
<dbReference type="EMBL" id="JACOFZ010000001">
    <property type="protein sequence ID" value="MBC3880732.1"/>
    <property type="molecule type" value="Genomic_DNA"/>
</dbReference>
<name>A0A923HQQ2_9BURK</name>
<dbReference type="SUPFAM" id="SSF56925">
    <property type="entry name" value="OMPA-like"/>
    <property type="match status" value="1"/>
</dbReference>
<evidence type="ECO:0000313" key="5">
    <source>
        <dbReference type="EMBL" id="MBC3880732.1"/>
    </source>
</evidence>
<accession>A0A923HQQ2</accession>
<dbReference type="AlphaFoldDB" id="A0A923HQQ2"/>
<sequence>MSTLKRTISTTLSIAASLSALAFAGSAHANDTSVGASWAVRTNSDLGCSVGAPCERASKTSGKIYGDYSFAVTPYNGFSISQSVEGMLYQIGEAKANFNTGSGIKSGNGKSSGVGVFYKVDLGTDDFGVTAKLGGSYAHGSVNFMNGGSESQNAWFLPAGGLGLRVNLNKNVMLTADWDRLPAKYSSTNSTKAKNDMYSIGVAYKF</sequence>
<feature type="signal peptide" evidence="3">
    <location>
        <begin position="1"/>
        <end position="29"/>
    </location>
</feature>
<dbReference type="InterPro" id="IPR027385">
    <property type="entry name" value="Beta-barrel_OMP"/>
</dbReference>
<dbReference type="Proteomes" id="UP000627446">
    <property type="component" value="Unassembled WGS sequence"/>
</dbReference>
<dbReference type="GO" id="GO:0009279">
    <property type="term" value="C:cell outer membrane"/>
    <property type="evidence" value="ECO:0007669"/>
    <property type="project" value="UniProtKB-SubCell"/>
</dbReference>
<evidence type="ECO:0000256" key="2">
    <source>
        <dbReference type="ARBA" id="ARBA00022729"/>
    </source>
</evidence>
<comment type="caution">
    <text evidence="5">The sequence shown here is derived from an EMBL/GenBank/DDBJ whole genome shotgun (WGS) entry which is preliminary data.</text>
</comment>
<feature type="chain" id="PRO_5037462152" evidence="3">
    <location>
        <begin position="30"/>
        <end position="206"/>
    </location>
</feature>
<gene>
    <name evidence="5" type="ORF">H8K36_05050</name>
</gene>
<keyword evidence="6" id="KW-1185">Reference proteome</keyword>
<organism evidence="5 6">
    <name type="scientific">Undibacterium nitidum</name>
    <dbReference type="NCBI Taxonomy" id="2762298"/>
    <lineage>
        <taxon>Bacteria</taxon>
        <taxon>Pseudomonadati</taxon>
        <taxon>Pseudomonadota</taxon>
        <taxon>Betaproteobacteria</taxon>
        <taxon>Burkholderiales</taxon>
        <taxon>Oxalobacteraceae</taxon>
        <taxon>Undibacterium</taxon>
    </lineage>
</organism>
<evidence type="ECO:0000313" key="6">
    <source>
        <dbReference type="Proteomes" id="UP000627446"/>
    </source>
</evidence>
<protein>
    <submittedName>
        <fullName evidence="5">Outer membrane beta-barrel protein</fullName>
    </submittedName>
</protein>